<dbReference type="STRING" id="199441.BkAM31D_03250"/>
<keyword evidence="9" id="KW-0472">Membrane</keyword>
<evidence type="ECO:0000256" key="1">
    <source>
        <dbReference type="ARBA" id="ARBA00000085"/>
    </source>
</evidence>
<dbReference type="PRINTS" id="PR00344">
    <property type="entry name" value="BCTRLSENSOR"/>
</dbReference>
<reference evidence="11 12" key="1">
    <citation type="submission" date="2017-04" db="EMBL/GenBank/DDBJ databases">
        <title>Bacillus krulwichiae AM31D Genome sequencing and assembly.</title>
        <authorList>
            <person name="Krulwich T.A."/>
            <person name="Anastor L."/>
            <person name="Ehrlich R."/>
            <person name="Ehrlich G.D."/>
            <person name="Janto B."/>
        </authorList>
    </citation>
    <scope>NUCLEOTIDE SEQUENCE [LARGE SCALE GENOMIC DNA]</scope>
    <source>
        <strain evidence="11 12">AM31D</strain>
    </source>
</reference>
<keyword evidence="5" id="KW-0547">Nucleotide-binding</keyword>
<dbReference type="CDD" id="cd00082">
    <property type="entry name" value="HisKA"/>
    <property type="match status" value="1"/>
</dbReference>
<dbReference type="Gene3D" id="1.10.287.130">
    <property type="match status" value="1"/>
</dbReference>
<dbReference type="SMART" id="SM00388">
    <property type="entry name" value="HisKA"/>
    <property type="match status" value="1"/>
</dbReference>
<feature type="transmembrane region" description="Helical" evidence="9">
    <location>
        <begin position="32"/>
        <end position="52"/>
    </location>
</feature>
<keyword evidence="6 11" id="KW-0418">Kinase</keyword>
<evidence type="ECO:0000259" key="10">
    <source>
        <dbReference type="PROSITE" id="PS50109"/>
    </source>
</evidence>
<dbReference type="Pfam" id="PF00512">
    <property type="entry name" value="HisKA"/>
    <property type="match status" value="1"/>
</dbReference>
<dbReference type="AlphaFoldDB" id="A0A1X9M9W1"/>
<feature type="transmembrane region" description="Helical" evidence="9">
    <location>
        <begin position="7"/>
        <end position="26"/>
    </location>
</feature>
<keyword evidence="12" id="KW-1185">Reference proteome</keyword>
<feature type="domain" description="Histidine kinase" evidence="10">
    <location>
        <begin position="213"/>
        <end position="417"/>
    </location>
</feature>
<dbReference type="EC" id="2.7.13.3" evidence="2"/>
<comment type="catalytic activity">
    <reaction evidence="1">
        <text>ATP + protein L-histidine = ADP + protein N-phospho-L-histidine.</text>
        <dbReference type="EC" id="2.7.13.3"/>
    </reaction>
</comment>
<dbReference type="KEGG" id="bkw:BkAM31D_03250"/>
<evidence type="ECO:0000256" key="9">
    <source>
        <dbReference type="SAM" id="Phobius"/>
    </source>
</evidence>
<dbReference type="InterPro" id="IPR005467">
    <property type="entry name" value="His_kinase_dom"/>
</dbReference>
<dbReference type="PROSITE" id="PS50109">
    <property type="entry name" value="HIS_KIN"/>
    <property type="match status" value="1"/>
</dbReference>
<feature type="transmembrane region" description="Helical" evidence="9">
    <location>
        <begin position="128"/>
        <end position="151"/>
    </location>
</feature>
<evidence type="ECO:0000256" key="2">
    <source>
        <dbReference type="ARBA" id="ARBA00012438"/>
    </source>
</evidence>
<dbReference type="SMART" id="SM00387">
    <property type="entry name" value="HATPase_c"/>
    <property type="match status" value="1"/>
</dbReference>
<evidence type="ECO:0000256" key="3">
    <source>
        <dbReference type="ARBA" id="ARBA00022553"/>
    </source>
</evidence>
<evidence type="ECO:0000256" key="6">
    <source>
        <dbReference type="ARBA" id="ARBA00022777"/>
    </source>
</evidence>
<dbReference type="InterPro" id="IPR036097">
    <property type="entry name" value="HisK_dim/P_sf"/>
</dbReference>
<evidence type="ECO:0000313" key="11">
    <source>
        <dbReference type="EMBL" id="ARK28953.1"/>
    </source>
</evidence>
<keyword evidence="3" id="KW-0597">Phosphoprotein</keyword>
<dbReference type="InterPro" id="IPR003661">
    <property type="entry name" value="HisK_dim/P_dom"/>
</dbReference>
<evidence type="ECO:0000313" key="12">
    <source>
        <dbReference type="Proteomes" id="UP000193006"/>
    </source>
</evidence>
<dbReference type="InterPro" id="IPR036890">
    <property type="entry name" value="HATPase_C_sf"/>
</dbReference>
<evidence type="ECO:0000256" key="7">
    <source>
        <dbReference type="ARBA" id="ARBA00022840"/>
    </source>
</evidence>
<accession>A0A1X9M9W1</accession>
<dbReference type="GO" id="GO:0005524">
    <property type="term" value="F:ATP binding"/>
    <property type="evidence" value="ECO:0007669"/>
    <property type="project" value="UniProtKB-KW"/>
</dbReference>
<dbReference type="InterPro" id="IPR003594">
    <property type="entry name" value="HATPase_dom"/>
</dbReference>
<dbReference type="Pfam" id="PF02518">
    <property type="entry name" value="HATPase_c"/>
    <property type="match status" value="1"/>
</dbReference>
<dbReference type="Proteomes" id="UP000193006">
    <property type="component" value="Chromosome"/>
</dbReference>
<protein>
    <recommendedName>
        <fullName evidence="2">histidine kinase</fullName>
        <ecNumber evidence="2">2.7.13.3</ecNumber>
    </recommendedName>
</protein>
<gene>
    <name evidence="11" type="primary">kinE_1</name>
    <name evidence="11" type="ORF">BkAM31D_03250</name>
</gene>
<keyword evidence="7" id="KW-0067">ATP-binding</keyword>
<sequence>MIAEKLLLQVLIILMPILVISFLINIKSEKRLKEVFTLLLGVAAVFCIVFAFEERGLYWDLRNVVLLLAFLYVGPKAGWTLCGIIVTSRMFIDIEHLMIGTSVTVIKAVIFHIFFYQFKLKVQKWDRVLFSINLALWPSIIVISIVGLYANMVGSLEGQFVHYITHAIVFISTIVIATGFSTLLLEQWMERIRLQEEMRRAVKMNAISELAASIAHEVRNPLTVVKGFLQLMEKDEKGKKKEYFTIALSEMQRAEEIIDEYLNFAKPQFTSLQLLEVNKVAHEIVTLLTPYSLKENVNLSIEQADHAYVYADRNQFKQVLINLIKNAVEATSKNGKVTVHLKQEDKVMNLCIRDTGKGMSTDQLANVGTLFYSTKEKGTGLGTMVSLRIIEEMGGTLTFDSKENIGTEVSILLPLADKNAKKINGLHVS</sequence>
<keyword evidence="8" id="KW-0902">Two-component regulatory system</keyword>
<organism evidence="11 12">
    <name type="scientific">Halalkalibacter krulwichiae</name>
    <dbReference type="NCBI Taxonomy" id="199441"/>
    <lineage>
        <taxon>Bacteria</taxon>
        <taxon>Bacillati</taxon>
        <taxon>Bacillota</taxon>
        <taxon>Bacilli</taxon>
        <taxon>Bacillales</taxon>
        <taxon>Bacillaceae</taxon>
        <taxon>Halalkalibacter</taxon>
    </lineage>
</organism>
<evidence type="ECO:0000256" key="5">
    <source>
        <dbReference type="ARBA" id="ARBA00022741"/>
    </source>
</evidence>
<feature type="transmembrane region" description="Helical" evidence="9">
    <location>
        <begin position="98"/>
        <end position="116"/>
    </location>
</feature>
<evidence type="ECO:0000256" key="4">
    <source>
        <dbReference type="ARBA" id="ARBA00022679"/>
    </source>
</evidence>
<dbReference type="PANTHER" id="PTHR43065:SF46">
    <property type="entry name" value="C4-DICARBOXYLATE TRANSPORT SENSOR PROTEIN DCTB"/>
    <property type="match status" value="1"/>
</dbReference>
<dbReference type="SUPFAM" id="SSF47384">
    <property type="entry name" value="Homodimeric domain of signal transducing histidine kinase"/>
    <property type="match status" value="1"/>
</dbReference>
<dbReference type="RefSeq" id="WP_066157844.1">
    <property type="nucleotide sequence ID" value="NZ_CP020814.1"/>
</dbReference>
<dbReference type="EMBL" id="CP020814">
    <property type="protein sequence ID" value="ARK28953.1"/>
    <property type="molecule type" value="Genomic_DNA"/>
</dbReference>
<dbReference type="PANTHER" id="PTHR43065">
    <property type="entry name" value="SENSOR HISTIDINE KINASE"/>
    <property type="match status" value="1"/>
</dbReference>
<keyword evidence="4 11" id="KW-0808">Transferase</keyword>
<evidence type="ECO:0000256" key="8">
    <source>
        <dbReference type="ARBA" id="ARBA00023012"/>
    </source>
</evidence>
<dbReference type="Gene3D" id="3.30.565.10">
    <property type="entry name" value="Histidine kinase-like ATPase, C-terminal domain"/>
    <property type="match status" value="1"/>
</dbReference>
<proteinExistence type="predicted"/>
<keyword evidence="9" id="KW-1133">Transmembrane helix</keyword>
<feature type="transmembrane region" description="Helical" evidence="9">
    <location>
        <begin position="163"/>
        <end position="185"/>
    </location>
</feature>
<dbReference type="InterPro" id="IPR004358">
    <property type="entry name" value="Sig_transdc_His_kin-like_C"/>
</dbReference>
<dbReference type="SUPFAM" id="SSF55874">
    <property type="entry name" value="ATPase domain of HSP90 chaperone/DNA topoisomerase II/histidine kinase"/>
    <property type="match status" value="1"/>
</dbReference>
<keyword evidence="9" id="KW-0812">Transmembrane</keyword>
<feature type="transmembrane region" description="Helical" evidence="9">
    <location>
        <begin position="64"/>
        <end position="86"/>
    </location>
</feature>
<name>A0A1X9M9W1_9BACI</name>
<dbReference type="GO" id="GO:0000155">
    <property type="term" value="F:phosphorelay sensor kinase activity"/>
    <property type="evidence" value="ECO:0007669"/>
    <property type="project" value="InterPro"/>
</dbReference>